<gene>
    <name evidence="1" type="ORF">T07_6377</name>
</gene>
<dbReference type="AlphaFoldDB" id="A0A0V0RBY4"/>
<organism evidence="1 2">
    <name type="scientific">Trichinella nelsoni</name>
    <dbReference type="NCBI Taxonomy" id="6336"/>
    <lineage>
        <taxon>Eukaryota</taxon>
        <taxon>Metazoa</taxon>
        <taxon>Ecdysozoa</taxon>
        <taxon>Nematoda</taxon>
        <taxon>Enoplea</taxon>
        <taxon>Dorylaimia</taxon>
        <taxon>Trichinellida</taxon>
        <taxon>Trichinellidae</taxon>
        <taxon>Trichinella</taxon>
    </lineage>
</organism>
<accession>A0A0V0RBY4</accession>
<evidence type="ECO:0000313" key="2">
    <source>
        <dbReference type="Proteomes" id="UP000054630"/>
    </source>
</evidence>
<dbReference type="Proteomes" id="UP000054630">
    <property type="component" value="Unassembled WGS sequence"/>
</dbReference>
<protein>
    <submittedName>
        <fullName evidence="1">Uncharacterized protein</fullName>
    </submittedName>
</protein>
<sequence length="60" mass="6570">MQISKFSFFNVILVGFLYNSPSSVLVVECRALLCFSVAVALVRLFNVASSCLGKALKKHC</sequence>
<dbReference type="OrthoDB" id="5933278at2759"/>
<name>A0A0V0RBY4_9BILA</name>
<reference evidence="1 2" key="1">
    <citation type="submission" date="2015-01" db="EMBL/GenBank/DDBJ databases">
        <title>Evolution of Trichinella species and genotypes.</title>
        <authorList>
            <person name="Korhonen P.K."/>
            <person name="Edoardo P."/>
            <person name="Giuseppe L.R."/>
            <person name="Gasser R.B."/>
        </authorList>
    </citation>
    <scope>NUCLEOTIDE SEQUENCE [LARGE SCALE GENOMIC DNA]</scope>
    <source>
        <strain evidence="1">ISS37</strain>
    </source>
</reference>
<comment type="caution">
    <text evidence="1">The sequence shown here is derived from an EMBL/GenBank/DDBJ whole genome shotgun (WGS) entry which is preliminary data.</text>
</comment>
<dbReference type="EMBL" id="JYDL01000950">
    <property type="protein sequence ID" value="KRX12020.1"/>
    <property type="molecule type" value="Genomic_DNA"/>
</dbReference>
<keyword evidence="2" id="KW-1185">Reference proteome</keyword>
<proteinExistence type="predicted"/>
<evidence type="ECO:0000313" key="1">
    <source>
        <dbReference type="EMBL" id="KRX12020.1"/>
    </source>
</evidence>